<comment type="caution">
    <text evidence="1">The sequence shown here is derived from an EMBL/GenBank/DDBJ whole genome shotgun (WGS) entry which is preliminary data.</text>
</comment>
<dbReference type="OrthoDB" id="10250783at2759"/>
<proteinExistence type="predicted"/>
<name>A0A8J4SS09_9TREM</name>
<reference evidence="1" key="1">
    <citation type="submission" date="2019-05" db="EMBL/GenBank/DDBJ databases">
        <title>Annotation for the trematode Paragonimus heterotremus.</title>
        <authorList>
            <person name="Choi Y.-J."/>
        </authorList>
    </citation>
    <scope>NUCLEOTIDE SEQUENCE</scope>
    <source>
        <strain evidence="1">LC</strain>
    </source>
</reference>
<organism evidence="1 2">
    <name type="scientific">Paragonimus heterotremus</name>
    <dbReference type="NCBI Taxonomy" id="100268"/>
    <lineage>
        <taxon>Eukaryota</taxon>
        <taxon>Metazoa</taxon>
        <taxon>Spiralia</taxon>
        <taxon>Lophotrochozoa</taxon>
        <taxon>Platyhelminthes</taxon>
        <taxon>Trematoda</taxon>
        <taxon>Digenea</taxon>
        <taxon>Plagiorchiida</taxon>
        <taxon>Troglotremata</taxon>
        <taxon>Troglotrematidae</taxon>
        <taxon>Paragonimus</taxon>
    </lineage>
</organism>
<dbReference type="Gene3D" id="3.30.830.10">
    <property type="entry name" value="Metalloenzyme, LuxS/M16 peptidase-like"/>
    <property type="match status" value="1"/>
</dbReference>
<dbReference type="EMBL" id="LUCH01017677">
    <property type="protein sequence ID" value="KAF5394805.1"/>
    <property type="molecule type" value="Genomic_DNA"/>
</dbReference>
<dbReference type="AlphaFoldDB" id="A0A8J4SS09"/>
<sequence length="85" mass="9565">MDQPVSAGSRGLTNFLHNIDDDLRQKHRSQLFSVGIDSLRTAAEQLLAHLPTSGRAVLGPVDSQDWPTNNTEMEHLSWERVDLRD</sequence>
<keyword evidence="2" id="KW-1185">Reference proteome</keyword>
<accession>A0A8J4SS09</accession>
<protein>
    <submittedName>
        <fullName evidence="1">Uncharacterized protein</fullName>
    </submittedName>
</protein>
<evidence type="ECO:0000313" key="1">
    <source>
        <dbReference type="EMBL" id="KAF5394805.1"/>
    </source>
</evidence>
<gene>
    <name evidence="1" type="ORF">PHET_10140</name>
</gene>
<dbReference type="Proteomes" id="UP000748531">
    <property type="component" value="Unassembled WGS sequence"/>
</dbReference>
<dbReference type="InterPro" id="IPR011249">
    <property type="entry name" value="Metalloenz_LuxS/M16"/>
</dbReference>
<dbReference type="SUPFAM" id="SSF63411">
    <property type="entry name" value="LuxS/MPP-like metallohydrolase"/>
    <property type="match status" value="1"/>
</dbReference>
<dbReference type="GO" id="GO:0046872">
    <property type="term" value="F:metal ion binding"/>
    <property type="evidence" value="ECO:0007669"/>
    <property type="project" value="InterPro"/>
</dbReference>
<evidence type="ECO:0000313" key="2">
    <source>
        <dbReference type="Proteomes" id="UP000748531"/>
    </source>
</evidence>